<dbReference type="EMBL" id="JAODBU010000008">
    <property type="protein sequence ID" value="MCT7399231.1"/>
    <property type="molecule type" value="Genomic_DNA"/>
</dbReference>
<sequence length="126" mass="13833">MFTVGVLGIIIVILTLQLKNIKSEYSVVIMIVGCVIIFFYSISGIIKVVEILKKIINDTGINDERIIILLKIMGISYIAEFVSDIAKDSGYSALSNQIQIYGKITILVVSVPILESLINCINGLLL</sequence>
<keyword evidence="1" id="KW-0812">Transmembrane</keyword>
<evidence type="ECO:0000313" key="2">
    <source>
        <dbReference type="EMBL" id="MCT7399231.1"/>
    </source>
</evidence>
<name>A0ABT2M133_9FIRM</name>
<keyword evidence="1" id="KW-1133">Transmembrane helix</keyword>
<keyword evidence="3" id="KW-1185">Reference proteome</keyword>
<feature type="transmembrane region" description="Helical" evidence="1">
    <location>
        <begin position="27"/>
        <end position="46"/>
    </location>
</feature>
<gene>
    <name evidence="2" type="ORF">N5B56_09090</name>
</gene>
<organism evidence="2 3">
    <name type="scientific">Eubacterium album</name>
    <dbReference type="NCBI Taxonomy" id="2978477"/>
    <lineage>
        <taxon>Bacteria</taxon>
        <taxon>Bacillati</taxon>
        <taxon>Bacillota</taxon>
        <taxon>Clostridia</taxon>
        <taxon>Eubacteriales</taxon>
        <taxon>Eubacteriaceae</taxon>
        <taxon>Eubacterium</taxon>
    </lineage>
</organism>
<comment type="caution">
    <text evidence="2">The sequence shown here is derived from an EMBL/GenBank/DDBJ whole genome shotgun (WGS) entry which is preliminary data.</text>
</comment>
<evidence type="ECO:0000256" key="1">
    <source>
        <dbReference type="SAM" id="Phobius"/>
    </source>
</evidence>
<accession>A0ABT2M133</accession>
<dbReference type="Pfam" id="PF06686">
    <property type="entry name" value="SpoIIIAC"/>
    <property type="match status" value="2"/>
</dbReference>
<dbReference type="RefSeq" id="WP_117910188.1">
    <property type="nucleotide sequence ID" value="NZ_JAODBU010000008.1"/>
</dbReference>
<protein>
    <submittedName>
        <fullName evidence="2">Stage III sporulation protein AD</fullName>
    </submittedName>
</protein>
<proteinExistence type="predicted"/>
<reference evidence="2" key="1">
    <citation type="submission" date="2022-09" db="EMBL/GenBank/DDBJ databases">
        <title>Eubacterium sp. LFL-14 isolated from human feces.</title>
        <authorList>
            <person name="Liu F."/>
        </authorList>
    </citation>
    <scope>NUCLEOTIDE SEQUENCE</scope>
    <source>
        <strain evidence="2">LFL-14</strain>
    </source>
</reference>
<dbReference type="InterPro" id="IPR025664">
    <property type="entry name" value="Spore_III_AC/AD"/>
</dbReference>
<dbReference type="Proteomes" id="UP001431199">
    <property type="component" value="Unassembled WGS sequence"/>
</dbReference>
<keyword evidence="1" id="KW-0472">Membrane</keyword>
<evidence type="ECO:0000313" key="3">
    <source>
        <dbReference type="Proteomes" id="UP001431199"/>
    </source>
</evidence>